<name>A0ABW3VSV7_9PSEU</name>
<dbReference type="InterPro" id="IPR023753">
    <property type="entry name" value="FAD/NAD-binding_dom"/>
</dbReference>
<dbReference type="PANTHER" id="PTHR43557">
    <property type="entry name" value="APOPTOSIS-INDUCING FACTOR 1"/>
    <property type="match status" value="1"/>
</dbReference>
<dbReference type="Proteomes" id="UP001597182">
    <property type="component" value="Unassembled WGS sequence"/>
</dbReference>
<protein>
    <submittedName>
        <fullName evidence="7">NAD(P)/FAD-dependent oxidoreductase</fullName>
    </submittedName>
</protein>
<evidence type="ECO:0000259" key="5">
    <source>
        <dbReference type="Pfam" id="PF07992"/>
    </source>
</evidence>
<evidence type="ECO:0000256" key="2">
    <source>
        <dbReference type="ARBA" id="ARBA00022630"/>
    </source>
</evidence>
<dbReference type="PRINTS" id="PR00469">
    <property type="entry name" value="PNDRDTASEII"/>
</dbReference>
<dbReference type="PRINTS" id="PR00368">
    <property type="entry name" value="FADPNR"/>
</dbReference>
<evidence type="ECO:0000313" key="7">
    <source>
        <dbReference type="EMBL" id="MFD1237440.1"/>
    </source>
</evidence>
<dbReference type="SUPFAM" id="SSF51905">
    <property type="entry name" value="FAD/NAD(P)-binding domain"/>
    <property type="match status" value="1"/>
</dbReference>
<dbReference type="InterPro" id="IPR016156">
    <property type="entry name" value="FAD/NAD-linked_Rdtase_dimer_sf"/>
</dbReference>
<evidence type="ECO:0000259" key="6">
    <source>
        <dbReference type="Pfam" id="PF14759"/>
    </source>
</evidence>
<dbReference type="EMBL" id="JBHTMB010000288">
    <property type="protein sequence ID" value="MFD1237440.1"/>
    <property type="molecule type" value="Genomic_DNA"/>
</dbReference>
<keyword evidence="2" id="KW-0285">Flavoprotein</keyword>
<dbReference type="RefSeq" id="WP_379653332.1">
    <property type="nucleotide sequence ID" value="NZ_JBHTMB010000288.1"/>
</dbReference>
<dbReference type="SUPFAM" id="SSF55424">
    <property type="entry name" value="FAD/NAD-linked reductases, dimerisation (C-terminal) domain"/>
    <property type="match status" value="1"/>
</dbReference>
<evidence type="ECO:0000256" key="3">
    <source>
        <dbReference type="ARBA" id="ARBA00022827"/>
    </source>
</evidence>
<dbReference type="InterPro" id="IPR028202">
    <property type="entry name" value="Reductase_C"/>
</dbReference>
<accession>A0ABW3VSV7</accession>
<keyword evidence="8" id="KW-1185">Reference proteome</keyword>
<sequence>MTARVVVVGASVGGVRTVAELRAAGFAGEIVLVDPDAARPYDRPPLSQQVLAGSWAPDRAGLGDPVQRWEATVAATRAVQLDPGARVVDLESGERLGYDRLVIATGALARRLPGPPREGVHVLRTLQDCLELRADLERGGPLVVIGGGLTGAEVASTARGLGVPVTLVEALPAPMARVVGERAGGLFTRLHRAHGVDVRCGVAVDRIEGHPRVREVVLADGRRLPADTVAVGIGVSPGTDWLAGSGLRVRDGVLANEFLAATADRTVFAIGDVARWYDRCLGRHVRVEHWTNAVEGAGVAAHNIVHPDSPRVHDAIPYVWSEQHGTKIQLVGRVNPQWEIAVVEGDAERGRRAVLYHDGIWVHAALTMNWPRALAVVRRGLATELEVAAVQAELQPKAYRRPPAPARR</sequence>
<keyword evidence="4" id="KW-0560">Oxidoreductase</keyword>
<dbReference type="InterPro" id="IPR036188">
    <property type="entry name" value="FAD/NAD-bd_sf"/>
</dbReference>
<feature type="domain" description="FAD/NAD(P)-binding" evidence="5">
    <location>
        <begin position="4"/>
        <end position="296"/>
    </location>
</feature>
<dbReference type="Pfam" id="PF14759">
    <property type="entry name" value="Reductase_C"/>
    <property type="match status" value="1"/>
</dbReference>
<organism evidence="7 8">
    <name type="scientific">Pseudonocardia benzenivorans</name>
    <dbReference type="NCBI Taxonomy" id="228005"/>
    <lineage>
        <taxon>Bacteria</taxon>
        <taxon>Bacillati</taxon>
        <taxon>Actinomycetota</taxon>
        <taxon>Actinomycetes</taxon>
        <taxon>Pseudonocardiales</taxon>
        <taxon>Pseudonocardiaceae</taxon>
        <taxon>Pseudonocardia</taxon>
    </lineage>
</organism>
<dbReference type="Pfam" id="PF07992">
    <property type="entry name" value="Pyr_redox_2"/>
    <property type="match status" value="1"/>
</dbReference>
<dbReference type="PANTHER" id="PTHR43557:SF2">
    <property type="entry name" value="RIESKE DOMAIN-CONTAINING PROTEIN-RELATED"/>
    <property type="match status" value="1"/>
</dbReference>
<evidence type="ECO:0000256" key="1">
    <source>
        <dbReference type="ARBA" id="ARBA00001974"/>
    </source>
</evidence>
<evidence type="ECO:0000256" key="4">
    <source>
        <dbReference type="ARBA" id="ARBA00023002"/>
    </source>
</evidence>
<dbReference type="InterPro" id="IPR050446">
    <property type="entry name" value="FAD-oxidoreductase/Apoptosis"/>
</dbReference>
<proteinExistence type="predicted"/>
<gene>
    <name evidence="7" type="ORF">ACFQ34_29505</name>
</gene>
<keyword evidence="3" id="KW-0274">FAD</keyword>
<reference evidence="8" key="1">
    <citation type="journal article" date="2019" name="Int. J. Syst. Evol. Microbiol.">
        <title>The Global Catalogue of Microorganisms (GCM) 10K type strain sequencing project: providing services to taxonomists for standard genome sequencing and annotation.</title>
        <authorList>
            <consortium name="The Broad Institute Genomics Platform"/>
            <consortium name="The Broad Institute Genome Sequencing Center for Infectious Disease"/>
            <person name="Wu L."/>
            <person name="Ma J."/>
        </authorList>
    </citation>
    <scope>NUCLEOTIDE SEQUENCE [LARGE SCALE GENOMIC DNA]</scope>
    <source>
        <strain evidence="8">CCUG 49018</strain>
    </source>
</reference>
<evidence type="ECO:0000313" key="8">
    <source>
        <dbReference type="Proteomes" id="UP001597182"/>
    </source>
</evidence>
<feature type="domain" description="Reductase C-terminal" evidence="6">
    <location>
        <begin position="318"/>
        <end position="391"/>
    </location>
</feature>
<dbReference type="Gene3D" id="3.30.390.30">
    <property type="match status" value="1"/>
</dbReference>
<comment type="cofactor">
    <cofactor evidence="1">
        <name>FAD</name>
        <dbReference type="ChEBI" id="CHEBI:57692"/>
    </cofactor>
</comment>
<dbReference type="Gene3D" id="3.50.50.60">
    <property type="entry name" value="FAD/NAD(P)-binding domain"/>
    <property type="match status" value="2"/>
</dbReference>
<comment type="caution">
    <text evidence="7">The sequence shown here is derived from an EMBL/GenBank/DDBJ whole genome shotgun (WGS) entry which is preliminary data.</text>
</comment>